<evidence type="ECO:0000313" key="1">
    <source>
        <dbReference type="EMBL" id="KAJ8677922.1"/>
    </source>
</evidence>
<dbReference type="EMBL" id="CM056742">
    <property type="protein sequence ID" value="KAJ8677922.1"/>
    <property type="molecule type" value="Genomic_DNA"/>
</dbReference>
<name>A0ACC2P647_9HYME</name>
<sequence>MVKVYPTIREFFHRSELRVAGPRRDCVAASPRYAEFRGVVPIITLGGREADLLIYYLTRRIGYLRATYRFIVLNIRDFEESYAAVLAVRKEIHEVEKRITQRKDRLNSMVRDVRYRCLSCNAHTGYLTRVTAVICSKCM</sequence>
<keyword evidence="2" id="KW-1185">Reference proteome</keyword>
<gene>
    <name evidence="1" type="ORF">QAD02_013709</name>
</gene>
<accession>A0ACC2P647</accession>
<comment type="caution">
    <text evidence="1">The sequence shown here is derived from an EMBL/GenBank/DDBJ whole genome shotgun (WGS) entry which is preliminary data.</text>
</comment>
<dbReference type="Proteomes" id="UP001239111">
    <property type="component" value="Chromosome 2"/>
</dbReference>
<proteinExistence type="predicted"/>
<evidence type="ECO:0000313" key="2">
    <source>
        <dbReference type="Proteomes" id="UP001239111"/>
    </source>
</evidence>
<protein>
    <submittedName>
        <fullName evidence="1">Uncharacterized protein</fullName>
    </submittedName>
</protein>
<reference evidence="1" key="1">
    <citation type="submission" date="2023-04" db="EMBL/GenBank/DDBJ databases">
        <title>A chromosome-level genome assembly of the parasitoid wasp Eretmocerus hayati.</title>
        <authorList>
            <person name="Zhong Y."/>
            <person name="Liu S."/>
            <person name="Liu Y."/>
        </authorList>
    </citation>
    <scope>NUCLEOTIDE SEQUENCE</scope>
    <source>
        <strain evidence="1">ZJU_SS_LIU_2023</strain>
    </source>
</reference>
<organism evidence="1 2">
    <name type="scientific">Eretmocerus hayati</name>
    <dbReference type="NCBI Taxonomy" id="131215"/>
    <lineage>
        <taxon>Eukaryota</taxon>
        <taxon>Metazoa</taxon>
        <taxon>Ecdysozoa</taxon>
        <taxon>Arthropoda</taxon>
        <taxon>Hexapoda</taxon>
        <taxon>Insecta</taxon>
        <taxon>Pterygota</taxon>
        <taxon>Neoptera</taxon>
        <taxon>Endopterygota</taxon>
        <taxon>Hymenoptera</taxon>
        <taxon>Apocrita</taxon>
        <taxon>Proctotrupomorpha</taxon>
        <taxon>Chalcidoidea</taxon>
        <taxon>Aphelinidae</taxon>
        <taxon>Aphelininae</taxon>
        <taxon>Eretmocerus</taxon>
    </lineage>
</organism>